<evidence type="ECO:0000313" key="9">
    <source>
        <dbReference type="Proteomes" id="UP000012081"/>
    </source>
</evidence>
<evidence type="ECO:0000256" key="5">
    <source>
        <dbReference type="ARBA" id="ARBA00023136"/>
    </source>
</evidence>
<comment type="similarity">
    <text evidence="2">Belongs to the BMP lipoprotein family.</text>
</comment>
<dbReference type="PATRIC" id="fig|1300222.3.peg.4563"/>
<sequence>MPKLQPFPALFACLVIGLLLLNTSQFLTSMKHIRQMEEKGVPGHRLHVALMLEGPTYDQGWNSSALESLTELQKQYGFSLEVASNLDPEKITAAAEQYASNGYDLIFGHGVIFSEPFTKVAPFYPETRFVSFNGEAPHSNQTTIRYDMWPAGYLVGKLAGQMTRTRKVGYIIADKPTEYDQLNGFTQAVKDTSGKTKVIVGKVSDFNDIAGATKAAKEMISKGVDVVYTTGDSLNLAVITEAQRANIYAIGYIADQRYIAPNHVIASMIQDVRQCYRTVMSQFTAGKLPSGSVTYGLKEGVNRLSSFGPMVPKEIREEIKRELDKLIQRR</sequence>
<feature type="domain" description="ABC transporter substrate-binding protein PnrA-like" evidence="7">
    <location>
        <begin position="47"/>
        <end position="327"/>
    </location>
</feature>
<keyword evidence="5" id="KW-0472">Membrane</keyword>
<protein>
    <recommendedName>
        <fullName evidence="7">ABC transporter substrate-binding protein PnrA-like domain-containing protein</fullName>
    </recommendedName>
</protein>
<dbReference type="GO" id="GO:0005886">
    <property type="term" value="C:plasma membrane"/>
    <property type="evidence" value="ECO:0007669"/>
    <property type="project" value="UniProtKB-SubCell"/>
</dbReference>
<keyword evidence="3" id="KW-1003">Cell membrane</keyword>
<dbReference type="InterPro" id="IPR003760">
    <property type="entry name" value="PnrA-like"/>
</dbReference>
<comment type="subcellular location">
    <subcellularLocation>
        <location evidence="1">Cell membrane</location>
        <topology evidence="1">Lipid-anchor</topology>
    </subcellularLocation>
</comment>
<dbReference type="CDD" id="cd06353">
    <property type="entry name" value="PBP1_Med-like"/>
    <property type="match status" value="1"/>
</dbReference>
<keyword evidence="9" id="KW-1185">Reference proteome</keyword>
<dbReference type="PANTHER" id="PTHR34296">
    <property type="entry name" value="TRANSCRIPTIONAL ACTIVATOR PROTEIN MED"/>
    <property type="match status" value="1"/>
</dbReference>
<dbReference type="EMBL" id="APBN01000014">
    <property type="protein sequence ID" value="EMT50528.1"/>
    <property type="molecule type" value="Genomic_DNA"/>
</dbReference>
<organism evidence="8 9">
    <name type="scientific">Brevibacillus borstelensis AK1</name>
    <dbReference type="NCBI Taxonomy" id="1300222"/>
    <lineage>
        <taxon>Bacteria</taxon>
        <taxon>Bacillati</taxon>
        <taxon>Bacillota</taxon>
        <taxon>Bacilli</taxon>
        <taxon>Bacillales</taxon>
        <taxon>Paenibacillaceae</taxon>
        <taxon>Brevibacillus</taxon>
    </lineage>
</organism>
<dbReference type="RefSeq" id="WP_003391237.1">
    <property type="nucleotide sequence ID" value="NZ_APBN01000014.1"/>
</dbReference>
<dbReference type="InterPro" id="IPR028082">
    <property type="entry name" value="Peripla_BP_I"/>
</dbReference>
<dbReference type="InterPro" id="IPR050957">
    <property type="entry name" value="BMP_lipoprotein"/>
</dbReference>
<evidence type="ECO:0000256" key="1">
    <source>
        <dbReference type="ARBA" id="ARBA00004193"/>
    </source>
</evidence>
<name>M8DAW8_9BACL</name>
<evidence type="ECO:0000313" key="8">
    <source>
        <dbReference type="EMBL" id="EMT50528.1"/>
    </source>
</evidence>
<dbReference type="AlphaFoldDB" id="M8DAW8"/>
<comment type="caution">
    <text evidence="8">The sequence shown here is derived from an EMBL/GenBank/DDBJ whole genome shotgun (WGS) entry which is preliminary data.</text>
</comment>
<evidence type="ECO:0000256" key="2">
    <source>
        <dbReference type="ARBA" id="ARBA00008610"/>
    </source>
</evidence>
<dbReference type="PANTHER" id="PTHR34296:SF2">
    <property type="entry name" value="ABC TRANSPORTER GUANOSINE-BINDING PROTEIN NUPN"/>
    <property type="match status" value="1"/>
</dbReference>
<dbReference type="OrthoDB" id="2556857at2"/>
<dbReference type="SUPFAM" id="SSF53822">
    <property type="entry name" value="Periplasmic binding protein-like I"/>
    <property type="match status" value="1"/>
</dbReference>
<keyword evidence="4" id="KW-0732">Signal</keyword>
<keyword evidence="6" id="KW-0449">Lipoprotein</keyword>
<dbReference type="STRING" id="1300222.I532_21710"/>
<accession>M8DAW8</accession>
<evidence type="ECO:0000256" key="6">
    <source>
        <dbReference type="ARBA" id="ARBA00023288"/>
    </source>
</evidence>
<evidence type="ECO:0000259" key="7">
    <source>
        <dbReference type="Pfam" id="PF02608"/>
    </source>
</evidence>
<evidence type="ECO:0000256" key="4">
    <source>
        <dbReference type="ARBA" id="ARBA00022729"/>
    </source>
</evidence>
<dbReference type="Proteomes" id="UP000012081">
    <property type="component" value="Unassembled WGS sequence"/>
</dbReference>
<dbReference type="Pfam" id="PF02608">
    <property type="entry name" value="Bmp"/>
    <property type="match status" value="1"/>
</dbReference>
<proteinExistence type="inferred from homology"/>
<reference evidence="8 9" key="1">
    <citation type="submission" date="2013-03" db="EMBL/GenBank/DDBJ databases">
        <title>Assembly of a new bacterial strain Brevibacillus borstelensis AK1.</title>
        <authorList>
            <person name="Rajan I."/>
            <person name="PoliReddy D."/>
            <person name="Sugumar T."/>
            <person name="Rathinam K."/>
            <person name="Alqarawi S."/>
            <person name="Khalil A.B."/>
            <person name="Sivakumar N."/>
        </authorList>
    </citation>
    <scope>NUCLEOTIDE SEQUENCE [LARGE SCALE GENOMIC DNA]</scope>
    <source>
        <strain evidence="8 9">AK1</strain>
    </source>
</reference>
<gene>
    <name evidence="8" type="ORF">I532_21710</name>
</gene>
<dbReference type="Gene3D" id="3.40.50.2300">
    <property type="match status" value="2"/>
</dbReference>
<evidence type="ECO:0000256" key="3">
    <source>
        <dbReference type="ARBA" id="ARBA00022475"/>
    </source>
</evidence>